<keyword evidence="2" id="KW-1185">Reference proteome</keyword>
<dbReference type="InterPro" id="IPR029058">
    <property type="entry name" value="AB_hydrolase_fold"/>
</dbReference>
<evidence type="ECO:0000313" key="2">
    <source>
        <dbReference type="Proteomes" id="UP000241074"/>
    </source>
</evidence>
<gene>
    <name evidence="1" type="ORF">C7S18_08695</name>
</gene>
<evidence type="ECO:0008006" key="3">
    <source>
        <dbReference type="Google" id="ProtNLM"/>
    </source>
</evidence>
<dbReference type="SUPFAM" id="SSF53474">
    <property type="entry name" value="alpha/beta-Hydrolases"/>
    <property type="match status" value="1"/>
</dbReference>
<reference evidence="1 2" key="1">
    <citation type="submission" date="2018-03" db="EMBL/GenBank/DDBJ databases">
        <title>Ahniella affigens gen. nov., sp. nov., a gammaproteobacterium isolated from sandy soil near a stream.</title>
        <authorList>
            <person name="Ko Y."/>
            <person name="Kim J.-H."/>
        </authorList>
    </citation>
    <scope>NUCLEOTIDE SEQUENCE [LARGE SCALE GENOMIC DNA]</scope>
    <source>
        <strain evidence="1 2">D13</strain>
    </source>
</reference>
<evidence type="ECO:0000313" key="1">
    <source>
        <dbReference type="EMBL" id="AVP97266.1"/>
    </source>
</evidence>
<name>A0A2P1PQY7_9GAMM</name>
<accession>A0A2P1PQY7</accession>
<dbReference type="KEGG" id="xba:C7S18_08695"/>
<dbReference type="EMBL" id="CP027860">
    <property type="protein sequence ID" value="AVP97266.1"/>
    <property type="molecule type" value="Genomic_DNA"/>
</dbReference>
<dbReference type="AlphaFoldDB" id="A0A2P1PQY7"/>
<reference evidence="1 2" key="2">
    <citation type="submission" date="2018-03" db="EMBL/GenBank/DDBJ databases">
        <authorList>
            <person name="Keele B.F."/>
        </authorList>
    </citation>
    <scope>NUCLEOTIDE SEQUENCE [LARGE SCALE GENOMIC DNA]</scope>
    <source>
        <strain evidence="1 2">D13</strain>
    </source>
</reference>
<proteinExistence type="predicted"/>
<dbReference type="Proteomes" id="UP000241074">
    <property type="component" value="Chromosome"/>
</dbReference>
<protein>
    <recommendedName>
        <fullName evidence="3">Esterase</fullName>
    </recommendedName>
</protein>
<organism evidence="1 2">
    <name type="scientific">Ahniella affigens</name>
    <dbReference type="NCBI Taxonomy" id="2021234"/>
    <lineage>
        <taxon>Bacteria</taxon>
        <taxon>Pseudomonadati</taxon>
        <taxon>Pseudomonadota</taxon>
        <taxon>Gammaproteobacteria</taxon>
        <taxon>Lysobacterales</taxon>
        <taxon>Rhodanobacteraceae</taxon>
        <taxon>Ahniella</taxon>
    </lineage>
</organism>
<sequence>MSHDEPLLCERQRVEDAGLNTSLRSRFWLFMLLLSVALVACTPNRAYHTRAPAPDEPLCVAALPSGCADEVWYRVRAEAEATEEKRQPEQPVYLGFVEFDDQGALHDPSLKDAVINRIDALAQQQSVLMVVFAHGWKHNASADDPNVIDFANVLSRIAYYDEMVCAHRSCAGRQVIGVYLGWRGLSATTEPFKEISFYSRKSRAHRVGTDGAVEVLAQLAKIKAIKRTGQGNDNQLIITGHSFGGALIYSAVQQQLVRDTAFPANGLIPRSSANLIALVNPAFEAARFATLERRARTLEHARNQRPILAVFTSRGDTATKIAFPLGRGLSTSLQQHVSKKQARQNRTALGHYMPFVTHDLDLKQDPAMGDDQTVQMRAFQDIGCDWQNFQFGATHVWRLGELELSRRPHMQQGSQPQNPIYNVSVDAAIIANHNAIWGETFSEFLYRFVAVQTLPAGRECR</sequence>